<dbReference type="SMART" id="SM00245">
    <property type="entry name" value="TSPc"/>
    <property type="match status" value="1"/>
</dbReference>
<dbReference type="Pfam" id="PF03572">
    <property type="entry name" value="Peptidase_S41"/>
    <property type="match status" value="1"/>
</dbReference>
<evidence type="ECO:0000256" key="1">
    <source>
        <dbReference type="ARBA" id="ARBA00009179"/>
    </source>
</evidence>
<dbReference type="NCBIfam" id="TIGR00225">
    <property type="entry name" value="prc"/>
    <property type="match status" value="1"/>
</dbReference>
<protein>
    <submittedName>
        <fullName evidence="8">Carboxyl-terminal processing protease</fullName>
    </submittedName>
</protein>
<evidence type="ECO:0000256" key="5">
    <source>
        <dbReference type="RuleBase" id="RU004404"/>
    </source>
</evidence>
<dbReference type="InterPro" id="IPR004447">
    <property type="entry name" value="Peptidase_S41A"/>
</dbReference>
<feature type="chain" id="PRO_5017606246" evidence="6">
    <location>
        <begin position="22"/>
        <end position="686"/>
    </location>
</feature>
<feature type="signal peptide" evidence="6">
    <location>
        <begin position="1"/>
        <end position="21"/>
    </location>
</feature>
<evidence type="ECO:0000313" key="9">
    <source>
        <dbReference type="Proteomes" id="UP000256542"/>
    </source>
</evidence>
<keyword evidence="6" id="KW-0732">Signal</keyword>
<dbReference type="InterPro" id="IPR020992">
    <property type="entry name" value="Tail_Prtase_C"/>
</dbReference>
<dbReference type="OrthoDB" id="9812068at2"/>
<keyword evidence="4 5" id="KW-0720">Serine protease</keyword>
<dbReference type="CDD" id="cd06782">
    <property type="entry name" value="cpPDZ_CPP-like"/>
    <property type="match status" value="1"/>
</dbReference>
<dbReference type="GO" id="GO:0004175">
    <property type="term" value="F:endopeptidase activity"/>
    <property type="evidence" value="ECO:0007669"/>
    <property type="project" value="TreeGrafter"/>
</dbReference>
<organism evidence="8 9">
    <name type="scientific">Marinomonas pollencensis</name>
    <dbReference type="NCBI Taxonomy" id="491954"/>
    <lineage>
        <taxon>Bacteria</taxon>
        <taxon>Pseudomonadati</taxon>
        <taxon>Pseudomonadota</taxon>
        <taxon>Gammaproteobacteria</taxon>
        <taxon>Oceanospirillales</taxon>
        <taxon>Oceanospirillaceae</taxon>
        <taxon>Marinomonas</taxon>
    </lineage>
</organism>
<evidence type="ECO:0000256" key="3">
    <source>
        <dbReference type="ARBA" id="ARBA00022801"/>
    </source>
</evidence>
<dbReference type="FunFam" id="3.90.226.10:FF:000090">
    <property type="entry name" value="Tail-specific protease"/>
    <property type="match status" value="1"/>
</dbReference>
<dbReference type="GO" id="GO:0030288">
    <property type="term" value="C:outer membrane-bounded periplasmic space"/>
    <property type="evidence" value="ECO:0007669"/>
    <property type="project" value="TreeGrafter"/>
</dbReference>
<dbReference type="InterPro" id="IPR029045">
    <property type="entry name" value="ClpP/crotonase-like_dom_sf"/>
</dbReference>
<evidence type="ECO:0000259" key="7">
    <source>
        <dbReference type="PROSITE" id="PS50106"/>
    </source>
</evidence>
<dbReference type="GO" id="GO:0006508">
    <property type="term" value="P:proteolysis"/>
    <property type="evidence" value="ECO:0007669"/>
    <property type="project" value="UniProtKB-KW"/>
</dbReference>
<dbReference type="Gene3D" id="3.90.226.10">
    <property type="entry name" value="2-enoyl-CoA Hydratase, Chain A, domain 1"/>
    <property type="match status" value="1"/>
</dbReference>
<keyword evidence="9" id="KW-1185">Reference proteome</keyword>
<comment type="similarity">
    <text evidence="1 5">Belongs to the peptidase S41A family.</text>
</comment>
<dbReference type="SMART" id="SM00228">
    <property type="entry name" value="PDZ"/>
    <property type="match status" value="1"/>
</dbReference>
<evidence type="ECO:0000313" key="8">
    <source>
        <dbReference type="EMBL" id="REG84232.1"/>
    </source>
</evidence>
<dbReference type="SUPFAM" id="SSF50156">
    <property type="entry name" value="PDZ domain-like"/>
    <property type="match status" value="1"/>
</dbReference>
<dbReference type="Pfam" id="PF11818">
    <property type="entry name" value="DUF3340"/>
    <property type="match status" value="1"/>
</dbReference>
<dbReference type="GO" id="GO:0007165">
    <property type="term" value="P:signal transduction"/>
    <property type="evidence" value="ECO:0007669"/>
    <property type="project" value="TreeGrafter"/>
</dbReference>
<dbReference type="GO" id="GO:0008236">
    <property type="term" value="F:serine-type peptidase activity"/>
    <property type="evidence" value="ECO:0007669"/>
    <property type="project" value="UniProtKB-KW"/>
</dbReference>
<dbReference type="SUPFAM" id="SSF52096">
    <property type="entry name" value="ClpP/crotonase"/>
    <property type="match status" value="1"/>
</dbReference>
<dbReference type="AlphaFoldDB" id="A0A3E0DPQ3"/>
<sequence>MNYKHLLFCLFTGLTFASTQAAAYTELQPPHEYDTVSKELVSMLESEHYDKPTIDDRISEEAFNYYLDSLDPSKSFLLQSDVDKLTKYKDSFDDALRNGDTQVAYTIYNLYAKRIEDRLNQVEKDIPKIVKGFDYTKQESLNNDPDKLKWATTESELNEYWRKRLKNRALILKMNGDSEEKIIDTLERRYKNQLRQVDQTNAVDVYQIFANAITATLDPHTSYFAPRASETFNINMSLSLEGIGAVLQADDDYTKIVRLVPGGPAATQTDLAPNDKIIAVGQEGKPMVDIVGMRLDDVVEMIRGERDTKVNLEIIPSKGDGQTSKKITIVRKKVKLEDQSAKKDIIHIKRNGEDYKVGLIHLPTFYSDFAAIQRGDKNYKSSTRDTKKLIEELRKENVVALILDLRNNGGGSLQEANSLAGLFIPSGPVVQIRDQKGRVTPLGDSDGDITYSGPLAVLTNRMSASASEIVAGALQDYGRALILGGQTFGKGTVQVLQDMDKGQLKVTQAKFYRVSGESTQHKGVIPDMAFPSLIDDKLVGESALDNPLPWDKIHETRYPVYWNMDAYVPLLEPRHEARIKKDPNFIAVVDQINDYKAQAEKYKTISLNEKAREAQTEANKKRELERENTRRKALGLELVKSVEDIKPSDKADDDAYAHEAAEILLDFIAINQKAEEAAKHQQASHN</sequence>
<dbReference type="InterPro" id="IPR040573">
    <property type="entry name" value="TSP_N"/>
</dbReference>
<evidence type="ECO:0000256" key="4">
    <source>
        <dbReference type="ARBA" id="ARBA00022825"/>
    </source>
</evidence>
<evidence type="ECO:0000256" key="6">
    <source>
        <dbReference type="SAM" id="SignalP"/>
    </source>
</evidence>
<dbReference type="InterPro" id="IPR036034">
    <property type="entry name" value="PDZ_sf"/>
</dbReference>
<reference evidence="8 9" key="1">
    <citation type="submission" date="2018-08" db="EMBL/GenBank/DDBJ databases">
        <title>Genomic Encyclopedia of Type Strains, Phase III (KMG-III): the genomes of soil and plant-associated and newly described type strains.</title>
        <authorList>
            <person name="Whitman W."/>
        </authorList>
    </citation>
    <scope>NUCLEOTIDE SEQUENCE [LARGE SCALE GENOMIC DNA]</scope>
    <source>
        <strain evidence="8 9">CECT 7375</strain>
    </source>
</reference>
<gene>
    <name evidence="8" type="ORF">DFP81_104111</name>
</gene>
<dbReference type="PANTHER" id="PTHR32060:SF22">
    <property type="entry name" value="CARBOXYL-TERMINAL-PROCESSING PEPTIDASE 3, CHLOROPLASTIC"/>
    <property type="match status" value="1"/>
</dbReference>
<comment type="caution">
    <text evidence="8">The sequence shown here is derived from an EMBL/GenBank/DDBJ whole genome shotgun (WGS) entry which is preliminary data.</text>
</comment>
<dbReference type="CDD" id="cd07560">
    <property type="entry name" value="Peptidase_S41_CPP"/>
    <property type="match status" value="1"/>
</dbReference>
<dbReference type="Proteomes" id="UP000256542">
    <property type="component" value="Unassembled WGS sequence"/>
</dbReference>
<dbReference type="Pfam" id="PF00595">
    <property type="entry name" value="PDZ"/>
    <property type="match status" value="1"/>
</dbReference>
<dbReference type="Gene3D" id="2.30.42.10">
    <property type="match status" value="1"/>
</dbReference>
<dbReference type="InterPro" id="IPR001478">
    <property type="entry name" value="PDZ"/>
</dbReference>
<dbReference type="PROSITE" id="PS50106">
    <property type="entry name" value="PDZ"/>
    <property type="match status" value="1"/>
</dbReference>
<dbReference type="PANTHER" id="PTHR32060">
    <property type="entry name" value="TAIL-SPECIFIC PROTEASE"/>
    <property type="match status" value="1"/>
</dbReference>
<name>A0A3E0DPQ3_9GAMM</name>
<keyword evidence="2 5" id="KW-0645">Protease</keyword>
<feature type="domain" description="PDZ" evidence="7">
    <location>
        <begin position="233"/>
        <end position="303"/>
    </location>
</feature>
<keyword evidence="3 5" id="KW-0378">Hydrolase</keyword>
<accession>A0A3E0DPQ3</accession>
<dbReference type="Pfam" id="PF17804">
    <property type="entry name" value="TSP_NTD"/>
    <property type="match status" value="1"/>
</dbReference>
<dbReference type="InterPro" id="IPR005151">
    <property type="entry name" value="Tail-specific_protease"/>
</dbReference>
<evidence type="ECO:0000256" key="2">
    <source>
        <dbReference type="ARBA" id="ARBA00022670"/>
    </source>
</evidence>
<dbReference type="EMBL" id="QUNG01000004">
    <property type="protein sequence ID" value="REG84232.1"/>
    <property type="molecule type" value="Genomic_DNA"/>
</dbReference>
<proteinExistence type="inferred from homology"/>